<proteinExistence type="predicted"/>
<dbReference type="OrthoDB" id="9180348at2"/>
<dbReference type="InterPro" id="IPR007263">
    <property type="entry name" value="DCC1-like"/>
</dbReference>
<dbReference type="RefSeq" id="WP_091812451.1">
    <property type="nucleotide sequence ID" value="NZ_FNNE01000004.1"/>
</dbReference>
<organism evidence="1 2">
    <name type="scientific">Marinobacter mobilis</name>
    <dbReference type="NCBI Taxonomy" id="488533"/>
    <lineage>
        <taxon>Bacteria</taxon>
        <taxon>Pseudomonadati</taxon>
        <taxon>Pseudomonadota</taxon>
        <taxon>Gammaproteobacteria</taxon>
        <taxon>Pseudomonadales</taxon>
        <taxon>Marinobacteraceae</taxon>
        <taxon>Marinobacter</taxon>
    </lineage>
</organism>
<gene>
    <name evidence="1" type="ORF">SAMN04487960_104209</name>
</gene>
<dbReference type="AlphaFoldDB" id="A0A1H2WMQ9"/>
<protein>
    <submittedName>
        <fullName evidence="1">Predicted thiol-disulfide oxidoreductase YuxK, DCC family</fullName>
    </submittedName>
</protein>
<dbReference type="GO" id="GO:0015035">
    <property type="term" value="F:protein-disulfide reductase activity"/>
    <property type="evidence" value="ECO:0007669"/>
    <property type="project" value="InterPro"/>
</dbReference>
<sequence>MTVTREILLVYDRECPACDNYCRMVRIRRDLGELKLVDAREHSEVMAEITGQGLDIDQGMVLKLDGQLYYGADAIHALALISSRSGFFNRLNFWLFRSRRLSAVSYPLLRWCRNLLLKWLGKTRINNLEVPGRERF</sequence>
<dbReference type="Pfam" id="PF04134">
    <property type="entry name" value="DCC1-like"/>
    <property type="match status" value="1"/>
</dbReference>
<accession>A0A1H2WMQ9</accession>
<evidence type="ECO:0000313" key="1">
    <source>
        <dbReference type="EMBL" id="SDW81544.1"/>
    </source>
</evidence>
<evidence type="ECO:0000313" key="2">
    <source>
        <dbReference type="Proteomes" id="UP000199675"/>
    </source>
</evidence>
<dbReference type="STRING" id="488533.SAMN04487960_104209"/>
<dbReference type="Proteomes" id="UP000199675">
    <property type="component" value="Unassembled WGS sequence"/>
</dbReference>
<keyword evidence="2" id="KW-1185">Reference proteome</keyword>
<reference evidence="1 2" key="1">
    <citation type="submission" date="2016-10" db="EMBL/GenBank/DDBJ databases">
        <authorList>
            <person name="de Groot N.N."/>
        </authorList>
    </citation>
    <scope>NUCLEOTIDE SEQUENCE [LARGE SCALE GENOMIC DNA]</scope>
    <source>
        <strain evidence="1 2">CGMCC 1.7059</strain>
    </source>
</reference>
<dbReference type="EMBL" id="FNNE01000004">
    <property type="protein sequence ID" value="SDW81544.1"/>
    <property type="molecule type" value="Genomic_DNA"/>
</dbReference>
<name>A0A1H2WMQ9_9GAMM</name>